<dbReference type="InterPro" id="IPR008995">
    <property type="entry name" value="Mo/tungstate-bd_C_term_dom"/>
</dbReference>
<dbReference type="PANTHER" id="PTHR43514">
    <property type="entry name" value="ABC TRANSPORTER I FAMILY MEMBER 10"/>
    <property type="match status" value="1"/>
</dbReference>
<dbReference type="RefSeq" id="WP_015244637.1">
    <property type="nucleotide sequence ID" value="NC_019892.1"/>
</dbReference>
<proteinExistence type="predicted"/>
<dbReference type="PANTHER" id="PTHR43514:SF4">
    <property type="entry name" value="ABC TRANSPORTER I FAMILY MEMBER 10"/>
    <property type="match status" value="1"/>
</dbReference>
<organism evidence="11 12">
    <name type="scientific">Singulisphaera acidiphila (strain ATCC BAA-1392 / DSM 18658 / VKM B-2454 / MOB10)</name>
    <dbReference type="NCBI Taxonomy" id="886293"/>
    <lineage>
        <taxon>Bacteria</taxon>
        <taxon>Pseudomonadati</taxon>
        <taxon>Planctomycetota</taxon>
        <taxon>Planctomycetia</taxon>
        <taxon>Isosphaerales</taxon>
        <taxon>Isosphaeraceae</taxon>
        <taxon>Singulisphaera</taxon>
    </lineage>
</organism>
<dbReference type="PROSITE" id="PS00211">
    <property type="entry name" value="ABC_TRANSPORTER_1"/>
    <property type="match status" value="1"/>
</dbReference>
<dbReference type="InterPro" id="IPR027417">
    <property type="entry name" value="P-loop_NTPase"/>
</dbReference>
<feature type="domain" description="Mop" evidence="10">
    <location>
        <begin position="299"/>
        <end position="364"/>
    </location>
</feature>
<feature type="domain" description="ABC transporter" evidence="9">
    <location>
        <begin position="1"/>
        <end position="238"/>
    </location>
</feature>
<dbReference type="GO" id="GO:0005524">
    <property type="term" value="F:ATP binding"/>
    <property type="evidence" value="ECO:0007669"/>
    <property type="project" value="UniProtKB-KW"/>
</dbReference>
<evidence type="ECO:0000313" key="12">
    <source>
        <dbReference type="Proteomes" id="UP000010798"/>
    </source>
</evidence>
<dbReference type="Pfam" id="PF00005">
    <property type="entry name" value="ABC_tran"/>
    <property type="match status" value="1"/>
</dbReference>
<dbReference type="AlphaFoldDB" id="L0D9C3"/>
<evidence type="ECO:0000256" key="1">
    <source>
        <dbReference type="ARBA" id="ARBA00022448"/>
    </source>
</evidence>
<dbReference type="GO" id="GO:0016887">
    <property type="term" value="F:ATP hydrolysis activity"/>
    <property type="evidence" value="ECO:0007669"/>
    <property type="project" value="InterPro"/>
</dbReference>
<dbReference type="STRING" id="886293.Sinac_1061"/>
<dbReference type="Proteomes" id="UP000010798">
    <property type="component" value="Chromosome"/>
</dbReference>
<sequence length="370" mass="39882">MSATDTLELRLTRRIHADLTLDVELGLSRECGVVFGTSGAGKTTLLRLIAGLERPDRGRIQLGETVLFDHESKVNIPLRERRIGMIFQDDLLFPHLNVAANIQFGLKGEPLNQAKARMEEVAAFCGVSHLLERRTATLSGGERQRVGLARALAPRPRLLLCDEPVSALDLASRHALIERLRTVQQAEAIPILYVTHSPVEAIALGSRLFLISQGRIVDRGPPLDVLAASGLGPSGRLEGVRNIFRARVESHTEGGGETRLRLIDGPILVAPFHDRPLGTSLAVEIRGDEVLLAKGPIEGLSARNVIHGTVDRIVAHGSEAEVLVHTGAITWIVSVVAPAVTALALAPGSDVHLIVKARSCLILDDGLRDE</sequence>
<evidence type="ECO:0000256" key="3">
    <source>
        <dbReference type="ARBA" id="ARBA00022505"/>
    </source>
</evidence>
<evidence type="ECO:0000313" key="11">
    <source>
        <dbReference type="EMBL" id="AGA25460.1"/>
    </source>
</evidence>
<evidence type="ECO:0000256" key="7">
    <source>
        <dbReference type="ARBA" id="ARBA00023136"/>
    </source>
</evidence>
<dbReference type="EMBL" id="CP003364">
    <property type="protein sequence ID" value="AGA25460.1"/>
    <property type="molecule type" value="Genomic_DNA"/>
</dbReference>
<evidence type="ECO:0000256" key="6">
    <source>
        <dbReference type="ARBA" id="ARBA00022967"/>
    </source>
</evidence>
<gene>
    <name evidence="11" type="ordered locus">Sinac_1061</name>
</gene>
<evidence type="ECO:0000256" key="2">
    <source>
        <dbReference type="ARBA" id="ARBA00022475"/>
    </source>
</evidence>
<dbReference type="eggNOG" id="COG4148">
    <property type="taxonomic scope" value="Bacteria"/>
</dbReference>
<dbReference type="InterPro" id="IPR005116">
    <property type="entry name" value="Transp-assoc_OB_typ1"/>
</dbReference>
<dbReference type="SUPFAM" id="SSF52540">
    <property type="entry name" value="P-loop containing nucleoside triphosphate hydrolases"/>
    <property type="match status" value="1"/>
</dbReference>
<keyword evidence="5" id="KW-0067">ATP-binding</keyword>
<dbReference type="PROSITE" id="PS50893">
    <property type="entry name" value="ABC_TRANSPORTER_2"/>
    <property type="match status" value="1"/>
</dbReference>
<keyword evidence="2" id="KW-1003">Cell membrane</keyword>
<evidence type="ECO:0000256" key="4">
    <source>
        <dbReference type="ARBA" id="ARBA00022741"/>
    </source>
</evidence>
<dbReference type="InterPro" id="IPR004606">
    <property type="entry name" value="Mop_domain"/>
</dbReference>
<keyword evidence="1" id="KW-0813">Transport</keyword>
<dbReference type="InterPro" id="IPR003593">
    <property type="entry name" value="AAA+_ATPase"/>
</dbReference>
<dbReference type="PROSITE" id="PS51866">
    <property type="entry name" value="MOP"/>
    <property type="match status" value="1"/>
</dbReference>
<evidence type="ECO:0000256" key="5">
    <source>
        <dbReference type="ARBA" id="ARBA00022840"/>
    </source>
</evidence>
<dbReference type="GO" id="GO:0015689">
    <property type="term" value="P:molybdate ion transport"/>
    <property type="evidence" value="ECO:0007669"/>
    <property type="project" value="InterPro"/>
</dbReference>
<dbReference type="Gene3D" id="3.40.50.300">
    <property type="entry name" value="P-loop containing nucleotide triphosphate hydrolases"/>
    <property type="match status" value="1"/>
</dbReference>
<dbReference type="InterPro" id="IPR050334">
    <property type="entry name" value="Molybdenum_import_ModC"/>
</dbReference>
<keyword evidence="7" id="KW-0472">Membrane</keyword>
<reference evidence="11 12" key="1">
    <citation type="submission" date="2012-02" db="EMBL/GenBank/DDBJ databases">
        <title>Complete sequence of chromosome of Singulisphaera acidiphila DSM 18658.</title>
        <authorList>
            <consortium name="US DOE Joint Genome Institute (JGI-PGF)"/>
            <person name="Lucas S."/>
            <person name="Copeland A."/>
            <person name="Lapidus A."/>
            <person name="Glavina del Rio T."/>
            <person name="Dalin E."/>
            <person name="Tice H."/>
            <person name="Bruce D."/>
            <person name="Goodwin L."/>
            <person name="Pitluck S."/>
            <person name="Peters L."/>
            <person name="Ovchinnikova G."/>
            <person name="Chertkov O."/>
            <person name="Kyrpides N."/>
            <person name="Mavromatis K."/>
            <person name="Ivanova N."/>
            <person name="Brettin T."/>
            <person name="Detter J.C."/>
            <person name="Han C."/>
            <person name="Larimer F."/>
            <person name="Land M."/>
            <person name="Hauser L."/>
            <person name="Markowitz V."/>
            <person name="Cheng J.-F."/>
            <person name="Hugenholtz P."/>
            <person name="Woyke T."/>
            <person name="Wu D."/>
            <person name="Tindall B."/>
            <person name="Pomrenke H."/>
            <person name="Brambilla E."/>
            <person name="Klenk H.-P."/>
            <person name="Eisen J.A."/>
        </authorList>
    </citation>
    <scope>NUCLEOTIDE SEQUENCE [LARGE SCALE GENOMIC DNA]</scope>
    <source>
        <strain evidence="12">ATCC BAA-1392 / DSM 18658 / VKM B-2454 / MOB10</strain>
    </source>
</reference>
<dbReference type="InterPro" id="IPR003439">
    <property type="entry name" value="ABC_transporter-like_ATP-bd"/>
</dbReference>
<dbReference type="SMART" id="SM00382">
    <property type="entry name" value="AAA"/>
    <property type="match status" value="1"/>
</dbReference>
<protein>
    <submittedName>
        <fullName evidence="11">ABC-type molybdate transport system, ATPase component</fullName>
    </submittedName>
</protein>
<dbReference type="KEGG" id="saci:Sinac_1061"/>
<dbReference type="SUPFAM" id="SSF50331">
    <property type="entry name" value="MOP-like"/>
    <property type="match status" value="1"/>
</dbReference>
<keyword evidence="12" id="KW-1185">Reference proteome</keyword>
<dbReference type="Pfam" id="PF03459">
    <property type="entry name" value="TOBE"/>
    <property type="match status" value="1"/>
</dbReference>
<dbReference type="InterPro" id="IPR017871">
    <property type="entry name" value="ABC_transporter-like_CS"/>
</dbReference>
<name>L0D9C3_SINAD</name>
<keyword evidence="6" id="KW-1278">Translocase</keyword>
<evidence type="ECO:0000259" key="9">
    <source>
        <dbReference type="PROSITE" id="PS50893"/>
    </source>
</evidence>
<accession>L0D9C3</accession>
<dbReference type="HOGENOM" id="CLU_000604_1_1_0"/>
<evidence type="ECO:0000256" key="8">
    <source>
        <dbReference type="PROSITE-ProRule" id="PRU01213"/>
    </source>
</evidence>
<keyword evidence="3 8" id="KW-0500">Molybdenum</keyword>
<keyword evidence="4" id="KW-0547">Nucleotide-binding</keyword>
<evidence type="ECO:0000259" key="10">
    <source>
        <dbReference type="PROSITE" id="PS51866"/>
    </source>
</evidence>
<dbReference type="Gene3D" id="2.40.50.100">
    <property type="match status" value="1"/>
</dbReference>